<dbReference type="InterPro" id="IPR031616">
    <property type="entry name" value="BsrE-like"/>
</dbReference>
<dbReference type="AlphaFoldDB" id="A0A5R8LGE3"/>
<dbReference type="EMBL" id="VBWO01000029">
    <property type="protein sequence ID" value="TLF35684.1"/>
    <property type="molecule type" value="Genomic_DNA"/>
</dbReference>
<dbReference type="Proteomes" id="UP000309885">
    <property type="component" value="Unassembled WGS sequence"/>
</dbReference>
<protein>
    <submittedName>
        <fullName evidence="2">Putative holin-like toxin</fullName>
    </submittedName>
</protein>
<proteinExistence type="predicted"/>
<name>A0A5R8LGE3_LACZE</name>
<feature type="transmembrane region" description="Helical" evidence="1">
    <location>
        <begin position="20"/>
        <end position="39"/>
    </location>
</feature>
<keyword evidence="1" id="KW-0472">Membrane</keyword>
<comment type="caution">
    <text evidence="2">The sequence shown here is derived from an EMBL/GenBank/DDBJ whole genome shotgun (WGS) entry which is preliminary data.</text>
</comment>
<evidence type="ECO:0000313" key="3">
    <source>
        <dbReference type="Proteomes" id="UP000309885"/>
    </source>
</evidence>
<gene>
    <name evidence="2" type="ORF">FEI15_15415</name>
</gene>
<keyword evidence="1" id="KW-1133">Transmembrane helix</keyword>
<evidence type="ECO:0000313" key="2">
    <source>
        <dbReference type="EMBL" id="TLF35684.1"/>
    </source>
</evidence>
<dbReference type="Pfam" id="PF16935">
    <property type="entry name" value="Hol_Tox"/>
    <property type="match status" value="1"/>
</dbReference>
<organism evidence="2 3">
    <name type="scientific">Lacticaseibacillus zeae</name>
    <name type="common">Lactobacillus zeae</name>
    <dbReference type="NCBI Taxonomy" id="57037"/>
    <lineage>
        <taxon>Bacteria</taxon>
        <taxon>Bacillati</taxon>
        <taxon>Bacillota</taxon>
        <taxon>Bacilli</taxon>
        <taxon>Lactobacillales</taxon>
        <taxon>Lactobacillaceae</taxon>
        <taxon>Lacticaseibacillus</taxon>
    </lineage>
</organism>
<reference evidence="2 3" key="1">
    <citation type="submission" date="2019-05" db="EMBL/GenBank/DDBJ databases">
        <title>Genome-based reclassification of Lactobacillus casei as Lactobacillus casei subsp. casei. subsp.nov., description of Lactobacillus casei subsp. zeae subsp. nov., and emended description of Lactobacillus casei.</title>
        <authorList>
            <person name="Huang C.-H."/>
        </authorList>
    </citation>
    <scope>NUCLEOTIDE SEQUENCE [LARGE SCALE GENOMIC DNA]</scope>
    <source>
        <strain evidence="2 3">CRBIP24.44</strain>
    </source>
</reference>
<sequence length="45" mass="5060">MHRKSLERSGIVSVKDALDLMFQFGSFVLALLALVIVLIDRNNTK</sequence>
<evidence type="ECO:0000256" key="1">
    <source>
        <dbReference type="SAM" id="Phobius"/>
    </source>
</evidence>
<keyword evidence="1" id="KW-0812">Transmembrane</keyword>
<accession>A0A5R8LGE3</accession>